<dbReference type="Gene3D" id="3.10.620.30">
    <property type="match status" value="1"/>
</dbReference>
<dbReference type="RefSeq" id="WP_225699533.1">
    <property type="nucleotide sequence ID" value="NZ_JAIXNE010000006.1"/>
</dbReference>
<comment type="caution">
    <text evidence="2">The sequence shown here is derived from an EMBL/GenBank/DDBJ whole genome shotgun (WGS) entry which is preliminary data.</text>
</comment>
<dbReference type="Gene3D" id="2.60.120.1130">
    <property type="match status" value="1"/>
</dbReference>
<sequence length="626" mass="73612">MRFFLLLVLFPFISNAQQAMKWGRYEDFEIDLTQVSYEPEASVVILGEVGRIYFDRHINYEVHTRLKILKEEGKDLVDRLSLSSVRFYNKDLTKMFNVRAQIRTPEGEKITLDKSQIVKTKLDEFLSEIRFVFPRLVPGTIIEFEYTYQYDDFYYIPTWYFQKQVPVLFSMLDARLPGGIVYRVSMQGNRLRKKYAERQLGTWSLVDLPSINPDPYIYNVNKYAEAVNFFLDSYEYMNIQHTYSSTRTVEFNTKSDIYRKYYLHDYYRGWLDDRYINSMEGINDLAGDNELQTTQNIYRYVQNNIAWTGEHNYFVGDNNMEVVRDRRGHSGEVNLLMRAILHKYSIPSDIVLVSTRSHGFPEESTPALNQFNHLILNVKVNDGILVDATEPFYDFATLPPKDQNFKGLIFEQDNPRWITIAPNLSKLTVNYQFDPAGRVVDARISATAHDAARLRQQWFNHGSLKLDYFNLPEYEPDSLRPEFPENYRLPVKIAARYISGGNELEEVVYIPAQLFKFYNEMPFREEKRSYPVELSYPFYRQMIGIINIPDGYVVDELPDKRTIELPNRLGHYRFDAAVMGNVIQINATLEIPALIVLPEYYADFRDMIQQVIAKQSEMIVLRRQAE</sequence>
<evidence type="ECO:0000313" key="3">
    <source>
        <dbReference type="Proteomes" id="UP001139409"/>
    </source>
</evidence>
<protein>
    <submittedName>
        <fullName evidence="2">DUF3857 domain-containing protein</fullName>
    </submittedName>
</protein>
<dbReference type="Proteomes" id="UP001139409">
    <property type="component" value="Unassembled WGS sequence"/>
</dbReference>
<feature type="domain" description="DUF3857" evidence="1">
    <location>
        <begin position="60"/>
        <end position="210"/>
    </location>
</feature>
<gene>
    <name evidence="2" type="ORF">LDX50_27650</name>
</gene>
<organism evidence="2 3">
    <name type="scientific">Fulvivirga sedimenti</name>
    <dbReference type="NCBI Taxonomy" id="2879465"/>
    <lineage>
        <taxon>Bacteria</taxon>
        <taxon>Pseudomonadati</taxon>
        <taxon>Bacteroidota</taxon>
        <taxon>Cytophagia</taxon>
        <taxon>Cytophagales</taxon>
        <taxon>Fulvivirgaceae</taxon>
        <taxon>Fulvivirga</taxon>
    </lineage>
</organism>
<proteinExistence type="predicted"/>
<evidence type="ECO:0000259" key="1">
    <source>
        <dbReference type="Pfam" id="PF12969"/>
    </source>
</evidence>
<dbReference type="AlphaFoldDB" id="A0A9X1KZU7"/>
<name>A0A9X1KZU7_9BACT</name>
<dbReference type="EMBL" id="JAIXNE010000006">
    <property type="protein sequence ID" value="MCA6078680.1"/>
    <property type="molecule type" value="Genomic_DNA"/>
</dbReference>
<dbReference type="InterPro" id="IPR024618">
    <property type="entry name" value="DUF3857"/>
</dbReference>
<keyword evidence="3" id="KW-1185">Reference proteome</keyword>
<dbReference type="Pfam" id="PF12969">
    <property type="entry name" value="DUF3857"/>
    <property type="match status" value="1"/>
</dbReference>
<dbReference type="Gene3D" id="2.60.40.3140">
    <property type="match status" value="1"/>
</dbReference>
<evidence type="ECO:0000313" key="2">
    <source>
        <dbReference type="EMBL" id="MCA6078680.1"/>
    </source>
</evidence>
<reference evidence="2" key="1">
    <citation type="submission" date="2021-09" db="EMBL/GenBank/DDBJ databases">
        <title>Fulvivirga sp. isolated from coastal sediment.</title>
        <authorList>
            <person name="Yu H."/>
        </authorList>
    </citation>
    <scope>NUCLEOTIDE SEQUENCE</scope>
    <source>
        <strain evidence="2">1062</strain>
    </source>
</reference>
<accession>A0A9X1KZU7</accession>